<evidence type="ECO:0000313" key="2">
    <source>
        <dbReference type="Proteomes" id="UP000203019"/>
    </source>
</evidence>
<sequence>MRAVSEEPRVFGGKGDDEGVVFVVQFTNKPTVTQDRYEVESHELRLSKGQALRLATRLVRQALLEGVGL</sequence>
<gene>
    <name evidence="1" type="primary">56</name>
    <name evidence="1" type="ORF">SEA_GHOBES_56</name>
</gene>
<dbReference type="KEGG" id="vg:29063339"/>
<dbReference type="RefSeq" id="YP_009281159.1">
    <property type="nucleotide sequence ID" value="NC_031028.1"/>
</dbReference>
<evidence type="ECO:0000313" key="1">
    <source>
        <dbReference type="EMBL" id="AOE44407.1"/>
    </source>
</evidence>
<dbReference type="GeneID" id="29063339"/>
<name>A0A1B3B064_9CAUD</name>
<proteinExistence type="predicted"/>
<reference evidence="2" key="1">
    <citation type="submission" date="2016-07" db="EMBL/GenBank/DDBJ databases">
        <authorList>
            <person name="Florea S."/>
            <person name="Webb J.S."/>
            <person name="Jaromczyk J."/>
            <person name="Schardl C.L."/>
        </authorList>
    </citation>
    <scope>NUCLEOTIDE SEQUENCE [LARGE SCALE GENOMIC DNA]</scope>
</reference>
<dbReference type="Proteomes" id="UP000203019">
    <property type="component" value="Segment"/>
</dbReference>
<organism evidence="1 2">
    <name type="scientific">Gordonia phage Ghobes</name>
    <dbReference type="NCBI Taxonomy" id="1887647"/>
    <lineage>
        <taxon>Viruses</taxon>
        <taxon>Duplodnaviria</taxon>
        <taxon>Heunggongvirae</taxon>
        <taxon>Uroviricota</taxon>
        <taxon>Caudoviricetes</taxon>
        <taxon>Ghobesvirus</taxon>
        <taxon>Ghobesvirus ghobes</taxon>
    </lineage>
</organism>
<protein>
    <submittedName>
        <fullName evidence="1">Uncharacterized protein</fullName>
    </submittedName>
</protein>
<keyword evidence="2" id="KW-1185">Reference proteome</keyword>
<dbReference type="EMBL" id="KX557278">
    <property type="protein sequence ID" value="AOE44407.1"/>
    <property type="molecule type" value="Genomic_DNA"/>
</dbReference>
<accession>A0A1B3B064</accession>